<comment type="caution">
    <text evidence="3">The sequence shown here is derived from an EMBL/GenBank/DDBJ whole genome shotgun (WGS) entry which is preliminary data.</text>
</comment>
<dbReference type="GO" id="GO:0004497">
    <property type="term" value="F:monooxygenase activity"/>
    <property type="evidence" value="ECO:0007669"/>
    <property type="project" value="UniProtKB-KW"/>
</dbReference>
<gene>
    <name evidence="3" type="ORF">CLV51_102880</name>
</gene>
<name>A0A2P8HP75_CHINA</name>
<protein>
    <submittedName>
        <fullName evidence="3">Flavin-dependent dehydrogenase</fullName>
    </submittedName>
</protein>
<dbReference type="InterPro" id="IPR006905">
    <property type="entry name" value="Flavin_halogenase"/>
</dbReference>
<sequence length="492" mass="55632">METFDILIIGAGSAGTCAALRLLSLGYRVAMVENESFPRPQIGESLSPGIHNIFEYLGAAHLLQQDYCLHQLPAQVIWESQTPVILTAQLRGNGGMVNRGLLDKGLLDLAVAGGLILYQPARYERCQYNDNTWQVNIRQDDISITLSALFVLDARGRRGISQQQRLLTAPPMVGLWAYTQAAHMPAATCVEAVENGWCWGSPMHDGRYRIITFIDPKAIKQQAAPLLYNNMLDKTQLFQQGLKHGPLHDIQTCNVFSYAHTRPWHNRWLQLGEAAFAIDPLSSTGVEKAMRFSLQAVIAINTVLKNGEEELAQNFYEERLITSVVNHTQWTAQYYAQAWPGEAHHFWKERSHLFLQDKHKHGPFAQQLTTALHQQHHISPASPEKTLDIQHELQRLWNGKMHISSAITYVQSPCVINDRLQMKTAIQHPNLQREIAFLETAEILPLLVIADQAHTFGNLVQEWSKLLSFPLAAKMAVYLWDKKILCETIEED</sequence>
<dbReference type="OrthoDB" id="9806565at2"/>
<dbReference type="Gene3D" id="3.50.50.60">
    <property type="entry name" value="FAD/NAD(P)-binding domain"/>
    <property type="match status" value="1"/>
</dbReference>
<reference evidence="3 4" key="1">
    <citation type="submission" date="2018-03" db="EMBL/GenBank/DDBJ databases">
        <title>Genomic Encyclopedia of Archaeal and Bacterial Type Strains, Phase II (KMG-II): from individual species to whole genera.</title>
        <authorList>
            <person name="Goeker M."/>
        </authorList>
    </citation>
    <scope>NUCLEOTIDE SEQUENCE [LARGE SCALE GENOMIC DNA]</scope>
    <source>
        <strain evidence="3 4">DSM 24859</strain>
    </source>
</reference>
<dbReference type="RefSeq" id="WP_106528428.1">
    <property type="nucleotide sequence ID" value="NZ_PYAW01000002.1"/>
</dbReference>
<keyword evidence="4" id="KW-1185">Reference proteome</keyword>
<proteinExistence type="predicted"/>
<dbReference type="Pfam" id="PF04820">
    <property type="entry name" value="Trp_halogenase"/>
    <property type="match status" value="2"/>
</dbReference>
<dbReference type="PANTHER" id="PTHR43747">
    <property type="entry name" value="FAD-BINDING PROTEIN"/>
    <property type="match status" value="1"/>
</dbReference>
<dbReference type="Proteomes" id="UP000240971">
    <property type="component" value="Unassembled WGS sequence"/>
</dbReference>
<evidence type="ECO:0000313" key="4">
    <source>
        <dbReference type="Proteomes" id="UP000240971"/>
    </source>
</evidence>
<evidence type="ECO:0000256" key="2">
    <source>
        <dbReference type="ARBA" id="ARBA00023033"/>
    </source>
</evidence>
<organism evidence="3 4">
    <name type="scientific">Chitinophaga niastensis</name>
    <dbReference type="NCBI Taxonomy" id="536980"/>
    <lineage>
        <taxon>Bacteria</taxon>
        <taxon>Pseudomonadati</taxon>
        <taxon>Bacteroidota</taxon>
        <taxon>Chitinophagia</taxon>
        <taxon>Chitinophagales</taxon>
        <taxon>Chitinophagaceae</taxon>
        <taxon>Chitinophaga</taxon>
    </lineage>
</organism>
<dbReference type="InterPro" id="IPR050816">
    <property type="entry name" value="Flavin-dep_Halogenase_NPB"/>
</dbReference>
<evidence type="ECO:0000313" key="3">
    <source>
        <dbReference type="EMBL" id="PSL48020.1"/>
    </source>
</evidence>
<keyword evidence="1" id="KW-0560">Oxidoreductase</keyword>
<keyword evidence="2" id="KW-0503">Monooxygenase</keyword>
<accession>A0A2P8HP75</accession>
<dbReference type="EMBL" id="PYAW01000002">
    <property type="protein sequence ID" value="PSL48020.1"/>
    <property type="molecule type" value="Genomic_DNA"/>
</dbReference>
<dbReference type="InterPro" id="IPR036188">
    <property type="entry name" value="FAD/NAD-bd_sf"/>
</dbReference>
<evidence type="ECO:0000256" key="1">
    <source>
        <dbReference type="ARBA" id="ARBA00023002"/>
    </source>
</evidence>
<dbReference type="SUPFAM" id="SSF51905">
    <property type="entry name" value="FAD/NAD(P)-binding domain"/>
    <property type="match status" value="1"/>
</dbReference>
<dbReference type="AlphaFoldDB" id="A0A2P8HP75"/>
<dbReference type="PANTHER" id="PTHR43747:SF5">
    <property type="entry name" value="FAD-BINDING DOMAIN-CONTAINING PROTEIN"/>
    <property type="match status" value="1"/>
</dbReference>
<dbReference type="Gene3D" id="3.30.9.100">
    <property type="match status" value="1"/>
</dbReference>